<reference evidence="8 9" key="1">
    <citation type="journal article" date="2013" name="Genome Announc.">
        <title>Draft Genome Sequence of Sphingobium ummariense Strain RL-3, a Hexachlorocyclohexane-Degrading Bacterium.</title>
        <authorList>
            <person name="Kohli P."/>
            <person name="Dua A."/>
            <person name="Sangwan N."/>
            <person name="Oldach P."/>
            <person name="Khurana J.P."/>
            <person name="Lal R."/>
        </authorList>
    </citation>
    <scope>NUCLEOTIDE SEQUENCE [LARGE SCALE GENOMIC DNA]</scope>
    <source>
        <strain evidence="8 9">RL-3</strain>
    </source>
</reference>
<keyword evidence="9" id="KW-1185">Reference proteome</keyword>
<dbReference type="STRING" id="1346791.M529_01470"/>
<comment type="similarity">
    <text evidence="3">Belongs to the OpgD/OpgG family.</text>
</comment>
<dbReference type="GO" id="GO:0030288">
    <property type="term" value="C:outer membrane-bounded periplasmic space"/>
    <property type="evidence" value="ECO:0007669"/>
    <property type="project" value="TreeGrafter"/>
</dbReference>
<gene>
    <name evidence="8" type="ORF">M529_01470</name>
</gene>
<dbReference type="UniPathway" id="UPA00637"/>
<dbReference type="Gene3D" id="2.70.98.10">
    <property type="match status" value="1"/>
</dbReference>
<accession>T0JAZ1</accession>
<keyword evidence="4 6" id="KW-0732">Signal</keyword>
<dbReference type="SUPFAM" id="SSF74650">
    <property type="entry name" value="Galactose mutarotase-like"/>
    <property type="match status" value="1"/>
</dbReference>
<dbReference type="Proteomes" id="UP000015523">
    <property type="component" value="Unassembled WGS sequence"/>
</dbReference>
<evidence type="ECO:0000259" key="7">
    <source>
        <dbReference type="Pfam" id="PF04349"/>
    </source>
</evidence>
<dbReference type="RefSeq" id="WP_021316350.1">
    <property type="nucleotide sequence ID" value="NZ_AUWY01000022.1"/>
</dbReference>
<protein>
    <recommendedName>
        <fullName evidence="7">Glucan biosynthesis periplasmic MdoG C-terminal domain-containing protein</fullName>
    </recommendedName>
</protein>
<evidence type="ECO:0000256" key="5">
    <source>
        <dbReference type="ARBA" id="ARBA00022764"/>
    </source>
</evidence>
<dbReference type="OrthoDB" id="9777817at2"/>
<keyword evidence="5" id="KW-0574">Periplasm</keyword>
<dbReference type="GO" id="GO:0003824">
    <property type="term" value="F:catalytic activity"/>
    <property type="evidence" value="ECO:0007669"/>
    <property type="project" value="InterPro"/>
</dbReference>
<dbReference type="EMBL" id="AUWY01000022">
    <property type="protein sequence ID" value="EQB34022.1"/>
    <property type="molecule type" value="Genomic_DNA"/>
</dbReference>
<organism evidence="8 9">
    <name type="scientific">Sphingobium ummariense RL-3</name>
    <dbReference type="NCBI Taxonomy" id="1346791"/>
    <lineage>
        <taxon>Bacteria</taxon>
        <taxon>Pseudomonadati</taxon>
        <taxon>Pseudomonadota</taxon>
        <taxon>Alphaproteobacteria</taxon>
        <taxon>Sphingomonadales</taxon>
        <taxon>Sphingomonadaceae</taxon>
        <taxon>Sphingobium</taxon>
    </lineage>
</organism>
<feature type="signal peptide" evidence="6">
    <location>
        <begin position="1"/>
        <end position="25"/>
    </location>
</feature>
<dbReference type="PANTHER" id="PTHR30504">
    <property type="entry name" value="GLUCANS BIOSYNTHESIS PROTEIN"/>
    <property type="match status" value="1"/>
</dbReference>
<dbReference type="SUPFAM" id="SSF81296">
    <property type="entry name" value="E set domains"/>
    <property type="match status" value="1"/>
</dbReference>
<dbReference type="InterPro" id="IPR014438">
    <property type="entry name" value="Glucan_biosyn_MdoG/MdoD"/>
</dbReference>
<comment type="caution">
    <text evidence="8">The sequence shown here is derived from an EMBL/GenBank/DDBJ whole genome shotgun (WGS) entry which is preliminary data.</text>
</comment>
<comment type="pathway">
    <text evidence="2">Glycan metabolism; osmoregulated periplasmic glucan (OPG) biosynthesis.</text>
</comment>
<dbReference type="InterPro" id="IPR014718">
    <property type="entry name" value="GH-type_carb-bd"/>
</dbReference>
<dbReference type="Gene3D" id="2.60.40.10">
    <property type="entry name" value="Immunoglobulins"/>
    <property type="match status" value="1"/>
</dbReference>
<dbReference type="GO" id="GO:0051274">
    <property type="term" value="P:beta-glucan biosynthetic process"/>
    <property type="evidence" value="ECO:0007669"/>
    <property type="project" value="TreeGrafter"/>
</dbReference>
<dbReference type="InterPro" id="IPR014756">
    <property type="entry name" value="Ig_E-set"/>
</dbReference>
<proteinExistence type="inferred from homology"/>
<dbReference type="PATRIC" id="fig|1346791.3.peg.281"/>
<dbReference type="InterPro" id="IPR007444">
    <property type="entry name" value="Glucan_biosyn_MdoG_C"/>
</dbReference>
<dbReference type="AlphaFoldDB" id="T0JAZ1"/>
<dbReference type="GO" id="GO:0030246">
    <property type="term" value="F:carbohydrate binding"/>
    <property type="evidence" value="ECO:0007669"/>
    <property type="project" value="InterPro"/>
</dbReference>
<name>T0JAZ1_9SPHN</name>
<evidence type="ECO:0000313" key="9">
    <source>
        <dbReference type="Proteomes" id="UP000015523"/>
    </source>
</evidence>
<dbReference type="InterPro" id="IPR011013">
    <property type="entry name" value="Gal_mutarotase_sf_dom"/>
</dbReference>
<evidence type="ECO:0000256" key="1">
    <source>
        <dbReference type="ARBA" id="ARBA00004418"/>
    </source>
</evidence>
<dbReference type="PANTHER" id="PTHR30504:SF3">
    <property type="entry name" value="GLUCANS BIOSYNTHESIS PROTEIN D"/>
    <property type="match status" value="1"/>
</dbReference>
<feature type="domain" description="Glucan biosynthesis periplasmic MdoG C-terminal" evidence="7">
    <location>
        <begin position="31"/>
        <end position="489"/>
    </location>
</feature>
<dbReference type="eggNOG" id="COG3131">
    <property type="taxonomic scope" value="Bacteria"/>
</dbReference>
<dbReference type="InterPro" id="IPR013783">
    <property type="entry name" value="Ig-like_fold"/>
</dbReference>
<sequence length="493" mass="53927">MTTIDRRAMLAASSAALLLTRPAFGQSRAAFSWSALVQRAERLSRSRFAETPPHPGAAAVDYDALHAARFREDRTLWGDLPGDTGIRFFPLSANAAQPVSIALLEGGRERPFPYDPTLFDAPAGNAVTQLGPDAGFAGFRIMNAARDADWLSFLGASYFRAAGAQKQFGLSARAVAINTSLGKEEFPRFTHFWLERTGDHGVRVYALLDGASVTGAFRFDNSLSPQGVTQEVTAALFPRRAIPELGLMPMTSMFWYDQAHRDKATDWRPEIHDSDMLAFAGSDGTVHARPLVNPSAPRVDVFAEPSARGFGLLQRDRDFDHYQDDGVFYDRRPSLWATPTQPLGAGEVRLYTFPTDSEYTDNVAAYWTPSAAPAPGIRIDAAYRLVWDSARSPAASSLAIVDNVWRGRGEQPGADKLVVDFAGLPGTEKPEIWVDLKGATLETKAGYPVLGKAGLFRVVLDLRRQGNASSDIRLQLRSGNRAFSEYVHYPLGA</sequence>
<evidence type="ECO:0000256" key="3">
    <source>
        <dbReference type="ARBA" id="ARBA00009284"/>
    </source>
</evidence>
<comment type="subcellular location">
    <subcellularLocation>
        <location evidence="1">Periplasm</location>
    </subcellularLocation>
</comment>
<dbReference type="Pfam" id="PF04349">
    <property type="entry name" value="MdoG"/>
    <property type="match status" value="1"/>
</dbReference>
<evidence type="ECO:0000256" key="4">
    <source>
        <dbReference type="ARBA" id="ARBA00022729"/>
    </source>
</evidence>
<evidence type="ECO:0000256" key="2">
    <source>
        <dbReference type="ARBA" id="ARBA00005001"/>
    </source>
</evidence>
<evidence type="ECO:0000256" key="6">
    <source>
        <dbReference type="SAM" id="SignalP"/>
    </source>
</evidence>
<feature type="chain" id="PRO_5004565240" description="Glucan biosynthesis periplasmic MdoG C-terminal domain-containing protein" evidence="6">
    <location>
        <begin position="26"/>
        <end position="493"/>
    </location>
</feature>
<evidence type="ECO:0000313" key="8">
    <source>
        <dbReference type="EMBL" id="EQB34022.1"/>
    </source>
</evidence>